<dbReference type="SUPFAM" id="SSF52172">
    <property type="entry name" value="CheY-like"/>
    <property type="match status" value="1"/>
</dbReference>
<evidence type="ECO:0000256" key="1">
    <source>
        <dbReference type="PROSITE-ProRule" id="PRU00169"/>
    </source>
</evidence>
<dbReference type="PROSITE" id="PS51833">
    <property type="entry name" value="HDOD"/>
    <property type="match status" value="1"/>
</dbReference>
<dbReference type="Proteomes" id="UP000589896">
    <property type="component" value="Unassembled WGS sequence"/>
</dbReference>
<sequence length="365" mass="39619">MRILFVDDEERVLAGIRRTLFMADRDWETDFATSGADALVKLVAQPADVVVSDMRMPMMDGGQLLRRVRDAWPATVRIILSGHTEQEAALRTLDVAHRFLAKPCDGDALIEAIDRTMGLQELLQHKALQEVVGRIGTLPAAPHMYERLTRLLAEEGERVAQVVATVEQDPALAAKVLQLANCAFFNEGELVADIAEAVARVGLPTLRTLVLATEVFGRKECAEVDALRLQAVHASRLAGEIADAYAPRETTTTAALLAEVGKLLPEVEHLCGEADARGDGFPTHAEIGAYLLGMWGLPATIVEAVAHHRNPERVQPKAFDALGVVHVAVALARGESPDKGYLDRMGVAERLQQWGRTCAAQVPGK</sequence>
<dbReference type="CDD" id="cd17569">
    <property type="entry name" value="REC_HupR-like"/>
    <property type="match status" value="1"/>
</dbReference>
<evidence type="ECO:0000313" key="4">
    <source>
        <dbReference type="EMBL" id="NYZ61952.1"/>
    </source>
</evidence>
<feature type="domain" description="Response regulatory" evidence="2">
    <location>
        <begin position="2"/>
        <end position="117"/>
    </location>
</feature>
<dbReference type="PANTHER" id="PTHR33525">
    <property type="match status" value="1"/>
</dbReference>
<feature type="modified residue" description="4-aspartylphosphate" evidence="1">
    <location>
        <position position="53"/>
    </location>
</feature>
<dbReference type="Gene3D" id="3.40.50.2300">
    <property type="match status" value="1"/>
</dbReference>
<dbReference type="Pfam" id="PF08668">
    <property type="entry name" value="HDOD"/>
    <property type="match status" value="1"/>
</dbReference>
<evidence type="ECO:0000313" key="5">
    <source>
        <dbReference type="Proteomes" id="UP000589896"/>
    </source>
</evidence>
<reference evidence="4 5" key="1">
    <citation type="submission" date="2020-07" db="EMBL/GenBank/DDBJ databases">
        <title>isolation of Luteimonas sp. SJ-16.</title>
        <authorList>
            <person name="Huang X.-X."/>
            <person name="Xu L."/>
            <person name="Sun J.-Q."/>
        </authorList>
    </citation>
    <scope>NUCLEOTIDE SEQUENCE [LARGE SCALE GENOMIC DNA]</scope>
    <source>
        <strain evidence="4 5">SJ-16</strain>
    </source>
</reference>
<evidence type="ECO:0000259" key="3">
    <source>
        <dbReference type="PROSITE" id="PS51833"/>
    </source>
</evidence>
<proteinExistence type="predicted"/>
<accession>A0A7Z0QQG7</accession>
<evidence type="ECO:0000259" key="2">
    <source>
        <dbReference type="PROSITE" id="PS50110"/>
    </source>
</evidence>
<dbReference type="EMBL" id="JACCJZ010000010">
    <property type="protein sequence ID" value="NYZ61952.1"/>
    <property type="molecule type" value="Genomic_DNA"/>
</dbReference>
<keyword evidence="5" id="KW-1185">Reference proteome</keyword>
<dbReference type="PROSITE" id="PS50110">
    <property type="entry name" value="RESPONSE_REGULATORY"/>
    <property type="match status" value="1"/>
</dbReference>
<dbReference type="SUPFAM" id="SSF109604">
    <property type="entry name" value="HD-domain/PDEase-like"/>
    <property type="match status" value="1"/>
</dbReference>
<dbReference type="Pfam" id="PF00072">
    <property type="entry name" value="Response_reg"/>
    <property type="match status" value="1"/>
</dbReference>
<dbReference type="InterPro" id="IPR013976">
    <property type="entry name" value="HDOD"/>
</dbReference>
<name>A0A7Z0QQG7_9GAMM</name>
<dbReference type="InterPro" id="IPR014626">
    <property type="entry name" value="Sig_transdc_resp-reg_put"/>
</dbReference>
<dbReference type="SMART" id="SM00448">
    <property type="entry name" value="REC"/>
    <property type="match status" value="1"/>
</dbReference>
<comment type="caution">
    <text evidence="4">The sequence shown here is derived from an EMBL/GenBank/DDBJ whole genome shotgun (WGS) entry which is preliminary data.</text>
</comment>
<dbReference type="InterPro" id="IPR011006">
    <property type="entry name" value="CheY-like_superfamily"/>
</dbReference>
<protein>
    <submittedName>
        <fullName evidence="4">HDOD domain-containing protein</fullName>
    </submittedName>
</protein>
<keyword evidence="1" id="KW-0597">Phosphoprotein</keyword>
<dbReference type="RefSeq" id="WP_180544090.1">
    <property type="nucleotide sequence ID" value="NZ_JACCJZ010000010.1"/>
</dbReference>
<dbReference type="Gene3D" id="1.10.3210.10">
    <property type="entry name" value="Hypothetical protein af1432"/>
    <property type="match status" value="1"/>
</dbReference>
<organism evidence="4 5">
    <name type="scientific">Luteimonas deserti</name>
    <dbReference type="NCBI Taxonomy" id="2752306"/>
    <lineage>
        <taxon>Bacteria</taxon>
        <taxon>Pseudomonadati</taxon>
        <taxon>Pseudomonadota</taxon>
        <taxon>Gammaproteobacteria</taxon>
        <taxon>Lysobacterales</taxon>
        <taxon>Lysobacteraceae</taxon>
        <taxon>Luteimonas</taxon>
    </lineage>
</organism>
<dbReference type="GO" id="GO:0000160">
    <property type="term" value="P:phosphorelay signal transduction system"/>
    <property type="evidence" value="ECO:0007669"/>
    <property type="project" value="InterPro"/>
</dbReference>
<dbReference type="InterPro" id="IPR001789">
    <property type="entry name" value="Sig_transdc_resp-reg_receiver"/>
</dbReference>
<dbReference type="InterPro" id="IPR052340">
    <property type="entry name" value="RNase_Y/CdgJ"/>
</dbReference>
<feature type="domain" description="HDOD" evidence="3">
    <location>
        <begin position="138"/>
        <end position="311"/>
    </location>
</feature>
<gene>
    <name evidence="4" type="ORF">H0E82_04105</name>
</gene>
<dbReference type="PANTHER" id="PTHR33525:SF6">
    <property type="entry name" value="HDOD DOMAIN-CONTAINING PROTEIN"/>
    <property type="match status" value="1"/>
</dbReference>
<dbReference type="PIRSF" id="PIRSF036883">
    <property type="entry name" value="RR_HD-GYP_mod"/>
    <property type="match status" value="1"/>
</dbReference>
<dbReference type="AlphaFoldDB" id="A0A7Z0QQG7"/>